<proteinExistence type="predicted"/>
<reference evidence="5" key="1">
    <citation type="submission" date="2016-10" db="EMBL/GenBank/DDBJ databases">
        <authorList>
            <person name="Varghese N."/>
            <person name="Submissions S."/>
        </authorList>
    </citation>
    <scope>NUCLEOTIDE SEQUENCE [LARGE SCALE GENOMIC DNA]</scope>
    <source>
        <strain evidence="5">DSM 19181</strain>
    </source>
</reference>
<dbReference type="PROSITE" id="PS51900">
    <property type="entry name" value="CB"/>
    <property type="match status" value="1"/>
</dbReference>
<dbReference type="Gene3D" id="1.10.150.130">
    <property type="match status" value="1"/>
</dbReference>
<sequence length="113" mass="13618">MNSADFGRYLSKYFLEYITQRTGYSDNTIKSYRDTFTIYLRYCNEVLRIKPEKLCFSKISRKMVEEFLTWLEDTKNYSISTRNQRLAALHAFFRYLQIEAPQYMELCNSILSI</sequence>
<dbReference type="SUPFAM" id="SSF47823">
    <property type="entry name" value="lambda integrase-like, N-terminal domain"/>
    <property type="match status" value="1"/>
</dbReference>
<evidence type="ECO:0000256" key="2">
    <source>
        <dbReference type="PROSITE-ProRule" id="PRU01248"/>
    </source>
</evidence>
<keyword evidence="5" id="KW-1185">Reference proteome</keyword>
<feature type="domain" description="Core-binding (CB)" evidence="3">
    <location>
        <begin position="5"/>
        <end position="97"/>
    </location>
</feature>
<dbReference type="InterPro" id="IPR044068">
    <property type="entry name" value="CB"/>
</dbReference>
<protein>
    <submittedName>
        <fullName evidence="4">Phage integrase, N-terminal SAM-like domain</fullName>
    </submittedName>
</protein>
<dbReference type="InterPro" id="IPR004107">
    <property type="entry name" value="Integrase_SAM-like_N"/>
</dbReference>
<dbReference type="GO" id="GO:0003677">
    <property type="term" value="F:DNA binding"/>
    <property type="evidence" value="ECO:0007669"/>
    <property type="project" value="UniProtKB-UniRule"/>
</dbReference>
<organism evidence="4 5">
    <name type="scientific">Alkalibacterium thalassium</name>
    <dbReference type="NCBI Taxonomy" id="426701"/>
    <lineage>
        <taxon>Bacteria</taxon>
        <taxon>Bacillati</taxon>
        <taxon>Bacillota</taxon>
        <taxon>Bacilli</taxon>
        <taxon>Lactobacillales</taxon>
        <taxon>Carnobacteriaceae</taxon>
        <taxon>Alkalibacterium</taxon>
    </lineage>
</organism>
<dbReference type="EMBL" id="FNFK01000104">
    <property type="protein sequence ID" value="SDK97713.1"/>
    <property type="molecule type" value="Genomic_DNA"/>
</dbReference>
<dbReference type="GO" id="GO:0015074">
    <property type="term" value="P:DNA integration"/>
    <property type="evidence" value="ECO:0007669"/>
    <property type="project" value="InterPro"/>
</dbReference>
<evidence type="ECO:0000313" key="4">
    <source>
        <dbReference type="EMBL" id="SDK97713.1"/>
    </source>
</evidence>
<name>A0A1G9GBQ5_9LACT</name>
<feature type="non-terminal residue" evidence="4">
    <location>
        <position position="113"/>
    </location>
</feature>
<dbReference type="STRING" id="426701.SAMN04488098_11041"/>
<accession>A0A1G9GBQ5</accession>
<dbReference type="Proteomes" id="UP000199433">
    <property type="component" value="Unassembled WGS sequence"/>
</dbReference>
<evidence type="ECO:0000256" key="1">
    <source>
        <dbReference type="ARBA" id="ARBA00023125"/>
    </source>
</evidence>
<keyword evidence="1 2" id="KW-0238">DNA-binding</keyword>
<dbReference type="AlphaFoldDB" id="A0A1G9GBQ5"/>
<gene>
    <name evidence="4" type="ORF">SAMN04488098_11041</name>
</gene>
<dbReference type="RefSeq" id="WP_176759713.1">
    <property type="nucleotide sequence ID" value="NZ_FNFK01000104.1"/>
</dbReference>
<dbReference type="Pfam" id="PF13495">
    <property type="entry name" value="Phage_int_SAM_4"/>
    <property type="match status" value="1"/>
</dbReference>
<evidence type="ECO:0000259" key="3">
    <source>
        <dbReference type="PROSITE" id="PS51900"/>
    </source>
</evidence>
<dbReference type="InterPro" id="IPR010998">
    <property type="entry name" value="Integrase_recombinase_N"/>
</dbReference>
<evidence type="ECO:0000313" key="5">
    <source>
        <dbReference type="Proteomes" id="UP000199433"/>
    </source>
</evidence>